<dbReference type="Proteomes" id="UP000256970">
    <property type="component" value="Unassembled WGS sequence"/>
</dbReference>
<dbReference type="PANTHER" id="PTHR21780:SF0">
    <property type="entry name" value="TRANSMEMBRANE PROTEIN 209"/>
    <property type="match status" value="1"/>
</dbReference>
<sequence>MATLWNRPSKLTDQLGSTVDKKFALQSGSAYVITAATSAAAVRYGQPLLTWIGVPHASAIGVTLSLLAALCVLAAVNTFSSWRDSNARVKAQAALRPRQRELLGLPPTPPAKLTAATPDAAPAAARAATLLATPISPAQRLPPLAPSAGAADVTPRHLVHSVGFTPGSAGRSSMGPSPGSKRSPWSGSVAVATPQQLKQYTSSFTGGDAGAGGADAGTAASPAASPLPVGQLYYDQSDQGLAGSPALPTGRDAPHYRPSLLARKAAAAAGAAAGGEGLQPSADAEAGRIMRDILQMQVPELLVWTERFREWFATQLLAPLSLLMDTAHEEPSAHMARLVPGQQAPQLPPITQLLEVETDASGSGPNSSSNAMSSAAGGAAGLAGGLGGSGLALGSGFGPMLRVQGGGMGSGSSVSAVEDARNMAQNLMESLRRSQLPYGYDPQPLLMALHRYSELLLVLSGRRPSELLPPAPPSYIATRVRQLAQGSCAKAFNWNGGGEHAGRPWSPELPTDSALLLYLFAAFLDAPGWQFPLQSSGPESGRGAPLYLGSLRSRPPGNYSALLAFRPDKPGPGAIAVIGSNLASKEPRFSLLIAGQLVTLCDRDGLFKSLLMWLQFHLVERQGLVGGRYLNEAALGGLEAVLAPVNIAPTVPQRVFNWWFPVNKW</sequence>
<proteinExistence type="predicted"/>
<gene>
    <name evidence="2" type="ORF">BQ4739_LOCUS16382</name>
</gene>
<dbReference type="AlphaFoldDB" id="A0A383WEI6"/>
<dbReference type="EMBL" id="FNXT01001247">
    <property type="protein sequence ID" value="SZX76017.1"/>
    <property type="molecule type" value="Genomic_DNA"/>
</dbReference>
<dbReference type="PANTHER" id="PTHR21780">
    <property type="entry name" value="TRANSMEMBRANE PROTEIN 209"/>
    <property type="match status" value="1"/>
</dbReference>
<keyword evidence="3" id="KW-1185">Reference proteome</keyword>
<accession>A0A383WEI6</accession>
<evidence type="ECO:0000256" key="1">
    <source>
        <dbReference type="SAM" id="MobiDB-lite"/>
    </source>
</evidence>
<reference evidence="2 3" key="1">
    <citation type="submission" date="2016-10" db="EMBL/GenBank/DDBJ databases">
        <authorList>
            <person name="Cai Z."/>
        </authorList>
    </citation>
    <scope>NUCLEOTIDE SEQUENCE [LARGE SCALE GENOMIC DNA]</scope>
</reference>
<organism evidence="2 3">
    <name type="scientific">Tetradesmus obliquus</name>
    <name type="common">Green alga</name>
    <name type="synonym">Acutodesmus obliquus</name>
    <dbReference type="NCBI Taxonomy" id="3088"/>
    <lineage>
        <taxon>Eukaryota</taxon>
        <taxon>Viridiplantae</taxon>
        <taxon>Chlorophyta</taxon>
        <taxon>core chlorophytes</taxon>
        <taxon>Chlorophyceae</taxon>
        <taxon>CS clade</taxon>
        <taxon>Sphaeropleales</taxon>
        <taxon>Scenedesmaceae</taxon>
        <taxon>Tetradesmus</taxon>
    </lineage>
</organism>
<feature type="region of interest" description="Disordered" evidence="1">
    <location>
        <begin position="161"/>
        <end position="188"/>
    </location>
</feature>
<name>A0A383WEI6_TETOB</name>
<feature type="region of interest" description="Disordered" evidence="1">
    <location>
        <begin position="357"/>
        <end position="376"/>
    </location>
</feature>
<dbReference type="Pfam" id="PF09786">
    <property type="entry name" value="CytochromB561_N"/>
    <property type="match status" value="1"/>
</dbReference>
<dbReference type="GO" id="GO:0016020">
    <property type="term" value="C:membrane"/>
    <property type="evidence" value="ECO:0007669"/>
    <property type="project" value="TreeGrafter"/>
</dbReference>
<evidence type="ECO:0000313" key="3">
    <source>
        <dbReference type="Proteomes" id="UP000256970"/>
    </source>
</evidence>
<dbReference type="InterPro" id="IPR019176">
    <property type="entry name" value="Cytochrome_B561-rel"/>
</dbReference>
<protein>
    <submittedName>
        <fullName evidence="2">Uncharacterized protein</fullName>
    </submittedName>
</protein>
<feature type="compositionally biased region" description="Low complexity" evidence="1">
    <location>
        <begin position="360"/>
        <end position="376"/>
    </location>
</feature>
<dbReference type="STRING" id="3088.A0A383WEI6"/>
<evidence type="ECO:0000313" key="2">
    <source>
        <dbReference type="EMBL" id="SZX76017.1"/>
    </source>
</evidence>